<dbReference type="InterPro" id="IPR007419">
    <property type="entry name" value="BFD-like_2Fe2S-bd_dom"/>
</dbReference>
<evidence type="ECO:0000256" key="16">
    <source>
        <dbReference type="PIRSR" id="PIRSR037149-1"/>
    </source>
</evidence>
<dbReference type="CDD" id="cd19944">
    <property type="entry name" value="NirB_Fer2_BFD-like_2"/>
    <property type="match status" value="1"/>
</dbReference>
<dbReference type="GO" id="GO:0098809">
    <property type="term" value="F:nitrite reductase activity"/>
    <property type="evidence" value="ECO:0007669"/>
    <property type="project" value="InterPro"/>
</dbReference>
<dbReference type="InterPro" id="IPR006066">
    <property type="entry name" value="NO2/SO3_Rdtase_FeS/sirohaem_BS"/>
</dbReference>
<keyword evidence="8 16" id="KW-0479">Metal-binding</keyword>
<comment type="cofactor">
    <cofactor evidence="16">
        <name>[4Fe-4S] cluster</name>
        <dbReference type="ChEBI" id="CHEBI:49883"/>
    </cofactor>
    <text evidence="16">Binds 1 [4Fe-4S] cluster per subunit.</text>
</comment>
<keyword evidence="12 16" id="KW-0411">Iron-sulfur</keyword>
<evidence type="ECO:0000259" key="18">
    <source>
        <dbReference type="Pfam" id="PF03460"/>
    </source>
</evidence>
<dbReference type="InterPro" id="IPR036136">
    <property type="entry name" value="Nit/Sulf_reduc_fer-like_dom_sf"/>
</dbReference>
<evidence type="ECO:0000256" key="5">
    <source>
        <dbReference type="ARBA" id="ARBA00022617"/>
    </source>
</evidence>
<feature type="binding site" evidence="16">
    <location>
        <position position="637"/>
    </location>
    <ligand>
        <name>[4Fe-4S] cluster</name>
        <dbReference type="ChEBI" id="CHEBI:49883"/>
    </ligand>
</feature>
<dbReference type="InterPro" id="IPR005117">
    <property type="entry name" value="NiRdtase/SiRdtase_haem-b_fer"/>
</dbReference>
<dbReference type="PANTHER" id="PTHR43809:SF1">
    <property type="entry name" value="NITRITE REDUCTASE (NADH) LARGE SUBUNIT"/>
    <property type="match status" value="1"/>
</dbReference>
<dbReference type="RefSeq" id="WP_046525296.1">
    <property type="nucleotide sequence ID" value="NZ_LAYY01000028.1"/>
</dbReference>
<dbReference type="PRINTS" id="PR00411">
    <property type="entry name" value="PNDRDTASEI"/>
</dbReference>
<dbReference type="Pfam" id="PF03460">
    <property type="entry name" value="NIR_SIR_ferr"/>
    <property type="match status" value="1"/>
</dbReference>
<keyword evidence="13 15" id="KW-0534">Nitrate assimilation</keyword>
<organism evidence="22 23">
    <name type="scientific">Mesobacillus campisalis</name>
    <dbReference type="NCBI Taxonomy" id="1408103"/>
    <lineage>
        <taxon>Bacteria</taxon>
        <taxon>Bacillati</taxon>
        <taxon>Bacillota</taxon>
        <taxon>Bacilli</taxon>
        <taxon>Bacillales</taxon>
        <taxon>Bacillaceae</taxon>
        <taxon>Mesobacillus</taxon>
    </lineage>
</organism>
<protein>
    <submittedName>
        <fullName evidence="22">Nitrite reductase</fullName>
    </submittedName>
</protein>
<feature type="binding site" evidence="16">
    <location>
        <position position="677"/>
    </location>
    <ligand>
        <name>[4Fe-4S] cluster</name>
        <dbReference type="ChEBI" id="CHEBI:49883"/>
    </ligand>
</feature>
<dbReference type="PANTHER" id="PTHR43809">
    <property type="entry name" value="NITRITE REDUCTASE (NADH) LARGE SUBUNIT"/>
    <property type="match status" value="1"/>
</dbReference>
<dbReference type="PRINTS" id="PR00368">
    <property type="entry name" value="FADPNR"/>
</dbReference>
<dbReference type="NCBIfam" id="TIGR02374">
    <property type="entry name" value="nitri_red_nirB"/>
    <property type="match status" value="1"/>
</dbReference>
<dbReference type="InterPro" id="IPR023753">
    <property type="entry name" value="FAD/NAD-binding_dom"/>
</dbReference>
<dbReference type="PATRIC" id="fig|1408103.3.peg.4151"/>
<dbReference type="GO" id="GO:0051537">
    <property type="term" value="F:2 iron, 2 sulfur cluster binding"/>
    <property type="evidence" value="ECO:0007669"/>
    <property type="project" value="UniProtKB-KW"/>
</dbReference>
<evidence type="ECO:0000256" key="11">
    <source>
        <dbReference type="ARBA" id="ARBA00023004"/>
    </source>
</evidence>
<feature type="domain" description="FAD/NAD(P)-binding" evidence="20">
    <location>
        <begin position="5"/>
        <end position="281"/>
    </location>
</feature>
<dbReference type="CDD" id="cd19943">
    <property type="entry name" value="NirB_Fer2_BFD-like_1"/>
    <property type="match status" value="1"/>
</dbReference>
<comment type="cofactor">
    <cofactor evidence="1 15">
        <name>FAD</name>
        <dbReference type="ChEBI" id="CHEBI:57692"/>
    </cofactor>
</comment>
<dbReference type="Gene3D" id="3.90.480.20">
    <property type="match status" value="1"/>
</dbReference>
<feature type="domain" description="BFD-like [2Fe-2S]-binding" evidence="19">
    <location>
        <begin position="484"/>
        <end position="532"/>
    </location>
</feature>
<evidence type="ECO:0000256" key="7">
    <source>
        <dbReference type="ARBA" id="ARBA00022714"/>
    </source>
</evidence>
<dbReference type="FunFam" id="3.30.413.10:FF:000017">
    <property type="entry name" value="Nitrite reductase large subunit"/>
    <property type="match status" value="1"/>
</dbReference>
<dbReference type="GO" id="GO:0020037">
    <property type="term" value="F:heme binding"/>
    <property type="evidence" value="ECO:0007669"/>
    <property type="project" value="InterPro"/>
</dbReference>
<evidence type="ECO:0000259" key="19">
    <source>
        <dbReference type="Pfam" id="PF04324"/>
    </source>
</evidence>
<keyword evidence="6 15" id="KW-0285">Flavoprotein</keyword>
<evidence type="ECO:0000256" key="8">
    <source>
        <dbReference type="ARBA" id="ARBA00022723"/>
    </source>
</evidence>
<evidence type="ECO:0000259" key="21">
    <source>
        <dbReference type="Pfam" id="PF18267"/>
    </source>
</evidence>
<evidence type="ECO:0000256" key="6">
    <source>
        <dbReference type="ARBA" id="ARBA00022630"/>
    </source>
</evidence>
<evidence type="ECO:0000256" key="15">
    <source>
        <dbReference type="PIRNR" id="PIRNR037149"/>
    </source>
</evidence>
<proteinExistence type="inferred from homology"/>
<dbReference type="Pfam" id="PF04324">
    <property type="entry name" value="Fer2_BFD"/>
    <property type="match status" value="2"/>
</dbReference>
<dbReference type="AlphaFoldDB" id="A0A0M2SV72"/>
<feature type="domain" description="NADH-rubredoxin oxidoreductase C-terminal" evidence="21">
    <location>
        <begin position="318"/>
        <end position="383"/>
    </location>
</feature>
<keyword evidence="11 16" id="KW-0408">Iron</keyword>
<dbReference type="InterPro" id="IPR016156">
    <property type="entry name" value="FAD/NAD-linked_Rdtase_dimer_sf"/>
</dbReference>
<evidence type="ECO:0000313" key="23">
    <source>
        <dbReference type="Proteomes" id="UP000034166"/>
    </source>
</evidence>
<dbReference type="GO" id="GO:0050660">
    <property type="term" value="F:flavin adenine dinucleotide binding"/>
    <property type="evidence" value="ECO:0007669"/>
    <property type="project" value="UniProtKB-UniRule"/>
</dbReference>
<keyword evidence="10" id="KW-0560">Oxidoreductase</keyword>
<evidence type="ECO:0000256" key="9">
    <source>
        <dbReference type="ARBA" id="ARBA00022827"/>
    </source>
</evidence>
<evidence type="ECO:0000256" key="14">
    <source>
        <dbReference type="ARBA" id="ARBA00034078"/>
    </source>
</evidence>
<dbReference type="FunFam" id="3.50.50.60:FF:000033">
    <property type="entry name" value="Nitrite reductase [NAD(P)H], large subunit"/>
    <property type="match status" value="1"/>
</dbReference>
<dbReference type="InterPro" id="IPR006067">
    <property type="entry name" value="NO2/SO3_Rdtase_4Fe4S_dom"/>
</dbReference>
<evidence type="ECO:0000259" key="20">
    <source>
        <dbReference type="Pfam" id="PF07992"/>
    </source>
</evidence>
<evidence type="ECO:0000313" key="22">
    <source>
        <dbReference type="EMBL" id="KKK36530.1"/>
    </source>
</evidence>
<keyword evidence="9 15" id="KW-0274">FAD</keyword>
<evidence type="ECO:0000259" key="17">
    <source>
        <dbReference type="Pfam" id="PF01077"/>
    </source>
</evidence>
<dbReference type="OrthoDB" id="9792592at2"/>
<evidence type="ECO:0000256" key="13">
    <source>
        <dbReference type="ARBA" id="ARBA00023063"/>
    </source>
</evidence>
<comment type="pathway">
    <text evidence="2">Nitrogen metabolism; nitrate reduction (assimilation).</text>
</comment>
<dbReference type="UniPathway" id="UPA00653"/>
<comment type="similarity">
    <text evidence="3">Belongs to the nitrite and sulfite reductase 4Fe-4S domain family.</text>
</comment>
<dbReference type="Proteomes" id="UP000034166">
    <property type="component" value="Unassembled WGS sequence"/>
</dbReference>
<dbReference type="Pfam" id="PF07992">
    <property type="entry name" value="Pyr_redox_2"/>
    <property type="match status" value="1"/>
</dbReference>
<feature type="binding site" evidence="16">
    <location>
        <position position="681"/>
    </location>
    <ligand>
        <name>[4Fe-4S] cluster</name>
        <dbReference type="ChEBI" id="CHEBI:49883"/>
    </ligand>
</feature>
<dbReference type="GO" id="GO:0046872">
    <property type="term" value="F:metal ion binding"/>
    <property type="evidence" value="ECO:0007669"/>
    <property type="project" value="UniProtKB-KW"/>
</dbReference>
<feature type="binding site" evidence="16">
    <location>
        <position position="643"/>
    </location>
    <ligand>
        <name>[4Fe-4S] cluster</name>
        <dbReference type="ChEBI" id="CHEBI:49883"/>
    </ligand>
</feature>
<evidence type="ECO:0000256" key="12">
    <source>
        <dbReference type="ARBA" id="ARBA00023014"/>
    </source>
</evidence>
<reference evidence="22 23" key="1">
    <citation type="submission" date="2015-04" db="EMBL/GenBank/DDBJ databases">
        <title>Taxonomic description and genome sequence of Bacillus campisalis sp. nov., a novel member of the genus Bacillus isolated from solar saltern.</title>
        <authorList>
            <person name="Mathan Kumar R."/>
            <person name="Kaur G."/>
            <person name="Kumar A."/>
            <person name="Singh N.K."/>
            <person name="Kaur N."/>
            <person name="Kumar N."/>
            <person name="Mayilraj S."/>
        </authorList>
    </citation>
    <scope>NUCLEOTIDE SEQUENCE [LARGE SCALE GENOMIC DNA]</scope>
    <source>
        <strain evidence="22 23">SA2-6</strain>
    </source>
</reference>
<dbReference type="InterPro" id="IPR012744">
    <property type="entry name" value="Nitri_red_NirB"/>
</dbReference>
<accession>A0A0M2SV72</accession>
<sequence length="812" mass="89361">MEKRQLVMIGNGMAGVRTIEEILKINPDAFQITIFGDEPHPNYNRIQLSTVLQGDTKVDDIIMNSWEWYRENNIELFAGEAIVKIDSASKVVLSNKGREVRYDELIIATGSSSFILPVPGADKKGVTGFRDIKDCDDMIETARLYKKAAVIGGGLLGLEAARGLLNLGMEVEVIHLMPHLMERQLDAAASKMLKRELESQGMKFLMEKQSAEILGEERVTGLRFTDGTEIQTDLVVMAVGIRPNTGLAKESGIYVNRGIVVDDFMHTSVPHVYAVGECAEHREIVYGLVAPLYEQGKVLAASLCGSEAKPYEGSIVGTGLKVSGVDLFSAGEIDEDNETKAITVHNEFDGVYKKIVIRDNRVAGIVLYGDTKDSSRLFRMLLKKEDVSGMTSVSILESGCCGGGASESNAAAMDDEEIVCGCNGVTKGTIVEAIRTKELTTVDEVGGCTNAGRSCGRCKSLISDILAHTLGDKYDTAAKKDALCGCTGYSRDEVVAEIKEKGLTSVREVMNVLGWKQEEGCSKCRPALNYYLGMILQEQYIDDRDSRLVNEKMHANIQKDGKYSVVPRMYGGVTTAEDLKKIAEVAEKYNVPLVKLTGGQRIGLFGVNKEDLPAMWEDLGMPSGYAYGKTLRTVKTCVGAKHCRFGTQDSMGLGIELEKKFERLDTPHKVKMGVSACPRNCAEAGIKDFGIVGIDGGWEIYVGGNGGTDLRAGDLLQTVKTKEEVIKLIGAFMQYYRETAHYLERTSKWIERVGLDHVKEVLADESTRKALNERLDKTLERYIEPWNEAIEKKEVQNKYYQKQKGTEAPVLV</sequence>
<dbReference type="Gene3D" id="3.50.50.60">
    <property type="entry name" value="FAD/NAD(P)-binding domain"/>
    <property type="match status" value="2"/>
</dbReference>
<dbReference type="Pfam" id="PF01077">
    <property type="entry name" value="NIR_SIR"/>
    <property type="match status" value="1"/>
</dbReference>
<gene>
    <name evidence="22" type="ORF">WQ57_18735</name>
</gene>
<dbReference type="PIRSF" id="PIRSF037149">
    <property type="entry name" value="NirB"/>
    <property type="match status" value="1"/>
</dbReference>
<dbReference type="InterPro" id="IPR017121">
    <property type="entry name" value="Nitrite_Rdtase_lsu"/>
</dbReference>
<keyword evidence="23" id="KW-1185">Reference proteome</keyword>
<dbReference type="InterPro" id="IPR041854">
    <property type="entry name" value="BFD-like_2Fe2S-bd_dom_sf"/>
</dbReference>
<dbReference type="GO" id="GO:0051539">
    <property type="term" value="F:4 iron, 4 sulfur cluster binding"/>
    <property type="evidence" value="ECO:0007669"/>
    <property type="project" value="UniProtKB-KW"/>
</dbReference>
<comment type="caution">
    <text evidence="22">The sequence shown here is derived from an EMBL/GenBank/DDBJ whole genome shotgun (WGS) entry which is preliminary data.</text>
</comment>
<dbReference type="InterPro" id="IPR045854">
    <property type="entry name" value="NO2/SO3_Rdtase_4Fe4S_sf"/>
</dbReference>
<dbReference type="Gene3D" id="1.10.10.1100">
    <property type="entry name" value="BFD-like [2Fe-2S]-binding domain"/>
    <property type="match status" value="1"/>
</dbReference>
<evidence type="ECO:0000256" key="2">
    <source>
        <dbReference type="ARBA" id="ARBA00005096"/>
    </source>
</evidence>
<comment type="cofactor">
    <cofactor evidence="16">
        <name>siroheme</name>
        <dbReference type="ChEBI" id="CHEBI:60052"/>
    </cofactor>
    <text evidence="16">Binds 1 siroheme per subunit.</text>
</comment>
<evidence type="ECO:0000256" key="10">
    <source>
        <dbReference type="ARBA" id="ARBA00023002"/>
    </source>
</evidence>
<keyword evidence="5 16" id="KW-0349">Heme</keyword>
<feature type="binding site" description="axial binding residue" evidence="16">
    <location>
        <position position="681"/>
    </location>
    <ligand>
        <name>siroheme</name>
        <dbReference type="ChEBI" id="CHEBI:60052"/>
    </ligand>
    <ligandPart>
        <name>Fe</name>
        <dbReference type="ChEBI" id="CHEBI:18248"/>
    </ligandPart>
</feature>
<dbReference type="InterPro" id="IPR052034">
    <property type="entry name" value="NasD-like"/>
</dbReference>
<dbReference type="Gene3D" id="3.30.390.30">
    <property type="match status" value="1"/>
</dbReference>
<comment type="cofactor">
    <cofactor evidence="14">
        <name>[2Fe-2S] cluster</name>
        <dbReference type="ChEBI" id="CHEBI:190135"/>
    </cofactor>
</comment>
<dbReference type="GO" id="GO:0042128">
    <property type="term" value="P:nitrate assimilation"/>
    <property type="evidence" value="ECO:0007669"/>
    <property type="project" value="UniProtKB-UniRule"/>
</dbReference>
<dbReference type="Pfam" id="PF18267">
    <property type="entry name" value="Rubredoxin_C"/>
    <property type="match status" value="1"/>
</dbReference>
<keyword evidence="4 16" id="KW-0004">4Fe-4S</keyword>
<dbReference type="InterPro" id="IPR036188">
    <property type="entry name" value="FAD/NAD-bd_sf"/>
</dbReference>
<dbReference type="Gene3D" id="3.30.413.10">
    <property type="entry name" value="Sulfite Reductase Hemoprotein, domain 1"/>
    <property type="match status" value="1"/>
</dbReference>
<dbReference type="FunFam" id="1.10.10.1100:FF:000002">
    <property type="entry name" value="Nitrite reductase large subunit"/>
    <property type="match status" value="1"/>
</dbReference>
<dbReference type="PRINTS" id="PR00397">
    <property type="entry name" value="SIROHAEM"/>
</dbReference>
<name>A0A0M2SV72_9BACI</name>
<feature type="domain" description="BFD-like [2Fe-2S]-binding" evidence="19">
    <location>
        <begin position="418"/>
        <end position="467"/>
    </location>
</feature>
<dbReference type="EMBL" id="LAYY01000028">
    <property type="protein sequence ID" value="KKK36530.1"/>
    <property type="molecule type" value="Genomic_DNA"/>
</dbReference>
<dbReference type="GO" id="GO:0050661">
    <property type="term" value="F:NADP binding"/>
    <property type="evidence" value="ECO:0007669"/>
    <property type="project" value="UniProtKB-UniRule"/>
</dbReference>
<dbReference type="SUPFAM" id="SSF51905">
    <property type="entry name" value="FAD/NAD(P)-binding domain"/>
    <property type="match status" value="2"/>
</dbReference>
<evidence type="ECO:0000256" key="4">
    <source>
        <dbReference type="ARBA" id="ARBA00022485"/>
    </source>
</evidence>
<feature type="domain" description="Nitrite/sulphite reductase 4Fe-4S" evidence="17">
    <location>
        <begin position="628"/>
        <end position="767"/>
    </location>
</feature>
<evidence type="ECO:0000256" key="1">
    <source>
        <dbReference type="ARBA" id="ARBA00001974"/>
    </source>
</evidence>
<keyword evidence="7" id="KW-0001">2Fe-2S</keyword>
<dbReference type="InterPro" id="IPR041575">
    <property type="entry name" value="Rubredoxin_C"/>
</dbReference>
<dbReference type="SUPFAM" id="SSF55124">
    <property type="entry name" value="Nitrite/Sulfite reductase N-terminal domain-like"/>
    <property type="match status" value="1"/>
</dbReference>
<evidence type="ECO:0000256" key="3">
    <source>
        <dbReference type="ARBA" id="ARBA00010429"/>
    </source>
</evidence>
<feature type="domain" description="Nitrite/Sulfite reductase ferredoxin-like" evidence="18">
    <location>
        <begin position="557"/>
        <end position="619"/>
    </location>
</feature>
<dbReference type="SUPFAM" id="SSF56014">
    <property type="entry name" value="Nitrite and sulphite reductase 4Fe-4S domain-like"/>
    <property type="match status" value="1"/>
</dbReference>